<name>A0ABY4CTH3_9BACT</name>
<dbReference type="Pfam" id="PF13585">
    <property type="entry name" value="CHU_C"/>
    <property type="match status" value="1"/>
</dbReference>
<proteinExistence type="predicted"/>
<dbReference type="RefSeq" id="WP_243796146.1">
    <property type="nucleotide sequence ID" value="NZ_CP094669.1"/>
</dbReference>
<reference evidence="1 2" key="1">
    <citation type="submission" date="2022-03" db="EMBL/GenBank/DDBJ databases">
        <title>Hymenobactersp. isolated from the air.</title>
        <authorList>
            <person name="Won M."/>
            <person name="Kwon S.-W."/>
        </authorList>
    </citation>
    <scope>NUCLEOTIDE SEQUENCE [LARGE SCALE GENOMIC DNA]</scope>
    <source>
        <strain evidence="1 2">KACC 21982</strain>
    </source>
</reference>
<sequence>MTYSLLFRLTRIGVLLVLLVGMMSISFSTQASHIRAGDIQSKVDTTANYNPRRIFFRLTLYCSQPGGMIPDQLTAAIFFGDGSCNRNVPRTTDVLIRPGIRRYTYDFEHTYNAASTSPYVVSFIGENRNGTILNIRNPDSQSFYIATTVTIDPSLLQNRSPVLRRPALDDATIAQVFRHNPAAYDADGDSIAYQLIRSQQAGELTTVPGCAPMPTTALGYVRPNNLTPASDNGRQVAYPGPPVGIPGDTSTFQMNPITGDITWNSPGKAGEYNFAFKVKEFRRIPGGFYRLISEVIRDMQVTVRPTTNRLPNLVIPPDLCVVAGTPVVGNVTATDPNGNPIRLYANSGVLPPATFTQASPGPPTATGTFRWTPSCADIRASPTQVIFNAENQPPGLNPVPLTDIKTWNITVIGPAPQNLQVRPGPPNSRSAILSWRSYICRRPGARVLIYRRENQSGAVFGPCQTGIPASAGYTQIAVLTYTDTNDLVEYVDNGGPQGLEQGKTYCYRIYVDFPLPGRGASLASEEACIDFAGRPLVIRNVTVDQTAASNGQITVRWSKPKRIPELTEPRQFRVSRAATNSGPFTPIGSLIALNSVPNDTTYIDRDPSLDTQNRSYSYRVELLSQNLVAETATPASSVRLDGTAFQAVNVGEQNAVILRWTYTVPWDNTRSPTIIYRKDPNATAFVRIGTTTGTATGGTYRDEGTATQRLLKGQTYCYYVETNGTYNSPRLPDQLLNLSQQLCVTVRNLPCAPVLTLRRSNCDSLASRLFELPVTPVSGPVYTNSLSWTLSNTPTDCSRGIVSYDIYYSPNSEDSLRLLTSVPGTQLSYQHQNLPSEVGCYAVQAVDSSGIRSVRSNRECKEDCQLFLLPNIFTPNGDGKNDTFRPKVFTPIRRTHFMAFNRWGVKIYDSSSDPLINWTGGGSRTESGVAPSVVEGVYYYQAEVEFNNVSQTKRTYKGWLQVTR</sequence>
<accession>A0ABY4CTH3</accession>
<dbReference type="EMBL" id="CP094669">
    <property type="protein sequence ID" value="UOG73563.1"/>
    <property type="molecule type" value="Genomic_DNA"/>
</dbReference>
<keyword evidence="2" id="KW-1185">Reference proteome</keyword>
<evidence type="ECO:0000313" key="2">
    <source>
        <dbReference type="Proteomes" id="UP000831113"/>
    </source>
</evidence>
<protein>
    <submittedName>
        <fullName evidence="1">Gliding motility-associated C-terminal domain-containing protein</fullName>
    </submittedName>
</protein>
<gene>
    <name evidence="1" type="ORF">MTX78_15695</name>
</gene>
<dbReference type="Gene3D" id="2.60.40.10">
    <property type="entry name" value="Immunoglobulins"/>
    <property type="match status" value="2"/>
</dbReference>
<dbReference type="Proteomes" id="UP000831113">
    <property type="component" value="Chromosome"/>
</dbReference>
<dbReference type="InterPro" id="IPR013783">
    <property type="entry name" value="Ig-like_fold"/>
</dbReference>
<organism evidence="1 2">
    <name type="scientific">Hymenobacter tibetensis</name>
    <dbReference type="NCBI Taxonomy" id="497967"/>
    <lineage>
        <taxon>Bacteria</taxon>
        <taxon>Pseudomonadati</taxon>
        <taxon>Bacteroidota</taxon>
        <taxon>Cytophagia</taxon>
        <taxon>Cytophagales</taxon>
        <taxon>Hymenobacteraceae</taxon>
        <taxon>Hymenobacter</taxon>
    </lineage>
</organism>
<evidence type="ECO:0000313" key="1">
    <source>
        <dbReference type="EMBL" id="UOG73563.1"/>
    </source>
</evidence>